<dbReference type="Proteomes" id="UP000030764">
    <property type="component" value="Unassembled WGS sequence"/>
</dbReference>
<dbReference type="EMBL" id="KL363362">
    <property type="protein sequence ID" value="KFD46600.1"/>
    <property type="molecule type" value="Genomic_DNA"/>
</dbReference>
<sequence>MQQIAVFLFAVALFQAFSAKAAVQRRSIRNLDTCPDFGSVRVMWNYVNHKKTKPYGCILESGEAIPLGATFKTKSYILRCDQTSEEHVTMTPVQCVLDDNVVDIGDQISYNGFVYSCAKGSSCIGLKITGCVAGNNATVPLGDIFIKDDYVFECVKDDFIVIHKVIACMIDGKRVDPQKTITSGSFWYKCRTVGQTSLQSEKMGCVADDGNLIDVSQTFRKGDFLYGCKGAGSNMRIDPVGCVAKEYGIEREFRFGEKWYTPFVGPLSYLMECTGDDGRVAQKVSRCVVNEGPNLGRETVEVGCGIRYGHSKIFVCRQLEDGSVAGSLENYDGSKSTYEAIKEFNVRMC</sequence>
<keyword evidence="5" id="KW-1185">Reference proteome</keyword>
<dbReference type="EMBL" id="KL367609">
    <property type="protein sequence ID" value="KFD61834.1"/>
    <property type="molecule type" value="Genomic_DNA"/>
</dbReference>
<gene>
    <name evidence="3" type="ORF">M513_12534</name>
    <name evidence="4" type="ORF">M514_12534</name>
</gene>
<evidence type="ECO:0000313" key="5">
    <source>
        <dbReference type="Proteomes" id="UP000030764"/>
    </source>
</evidence>
<dbReference type="InterPro" id="IPR040282">
    <property type="entry name" value="Mig-18-like"/>
</dbReference>
<reference evidence="3 5" key="1">
    <citation type="journal article" date="2014" name="Nat. Genet.">
        <title>Genome and transcriptome of the porcine whipworm Trichuris suis.</title>
        <authorList>
            <person name="Jex A.R."/>
            <person name="Nejsum P."/>
            <person name="Schwarz E.M."/>
            <person name="Hu L."/>
            <person name="Young N.D."/>
            <person name="Hall R.S."/>
            <person name="Korhonen P.K."/>
            <person name="Liao S."/>
            <person name="Thamsborg S."/>
            <person name="Xia J."/>
            <person name="Xu P."/>
            <person name="Wang S."/>
            <person name="Scheerlinck J.P."/>
            <person name="Hofmann A."/>
            <person name="Sternberg P.W."/>
            <person name="Wang J."/>
            <person name="Gasser R.B."/>
        </authorList>
    </citation>
    <scope>NUCLEOTIDE SEQUENCE [LARGE SCALE GENOMIC DNA]</scope>
    <source>
        <strain evidence="4">DCEP-RM93F</strain>
        <strain evidence="3">DCEP-RM93M</strain>
    </source>
</reference>
<feature type="signal peptide" evidence="1">
    <location>
        <begin position="1"/>
        <end position="21"/>
    </location>
</feature>
<dbReference type="InterPro" id="IPR055119">
    <property type="entry name" value="Mig18_Fn1"/>
</dbReference>
<organism evidence="3 5">
    <name type="scientific">Trichuris suis</name>
    <name type="common">pig whipworm</name>
    <dbReference type="NCBI Taxonomy" id="68888"/>
    <lineage>
        <taxon>Eukaryota</taxon>
        <taxon>Metazoa</taxon>
        <taxon>Ecdysozoa</taxon>
        <taxon>Nematoda</taxon>
        <taxon>Enoplea</taxon>
        <taxon>Dorylaimia</taxon>
        <taxon>Trichinellida</taxon>
        <taxon>Trichuridae</taxon>
        <taxon>Trichuris</taxon>
    </lineage>
</organism>
<name>A0A085LNQ4_9BILA</name>
<dbReference type="PANTHER" id="PTHR35572:SF3">
    <property type="entry name" value="ABNORMAL CELL MIGRATION PROTEIN 18"/>
    <property type="match status" value="1"/>
</dbReference>
<evidence type="ECO:0000256" key="1">
    <source>
        <dbReference type="SAM" id="SignalP"/>
    </source>
</evidence>
<proteinExistence type="predicted"/>
<feature type="chain" id="PRO_5010405151" description="Abnormal cell migration protein 18-like fibronectin type I domain-containing protein" evidence="1">
    <location>
        <begin position="22"/>
        <end position="349"/>
    </location>
</feature>
<evidence type="ECO:0000313" key="3">
    <source>
        <dbReference type="EMBL" id="KFD46600.1"/>
    </source>
</evidence>
<dbReference type="Proteomes" id="UP000030758">
    <property type="component" value="Unassembled WGS sequence"/>
</dbReference>
<dbReference type="PANTHER" id="PTHR35572">
    <property type="entry name" value="PROTEIN CBG04538-RELATED"/>
    <property type="match status" value="1"/>
</dbReference>
<accession>A0A085LNQ4</accession>
<evidence type="ECO:0000259" key="2">
    <source>
        <dbReference type="Pfam" id="PF23003"/>
    </source>
</evidence>
<feature type="domain" description="Abnormal cell migration protein 18-like fibronectin type I" evidence="2">
    <location>
        <begin position="167"/>
        <end position="228"/>
    </location>
</feature>
<evidence type="ECO:0000313" key="4">
    <source>
        <dbReference type="EMBL" id="KFD61834.1"/>
    </source>
</evidence>
<keyword evidence="1" id="KW-0732">Signal</keyword>
<dbReference type="Pfam" id="PF23003">
    <property type="entry name" value="Fn1_2"/>
    <property type="match status" value="2"/>
</dbReference>
<dbReference type="OrthoDB" id="10293311at2759"/>
<feature type="domain" description="Abnormal cell migration protein 18-like fibronectin type I" evidence="2">
    <location>
        <begin position="93"/>
        <end position="157"/>
    </location>
</feature>
<feature type="non-terminal residue" evidence="3">
    <location>
        <position position="349"/>
    </location>
</feature>
<dbReference type="AlphaFoldDB" id="A0A085LNQ4"/>
<protein>
    <recommendedName>
        <fullName evidence="2">Abnormal cell migration protein 18-like fibronectin type I domain-containing protein</fullName>
    </recommendedName>
</protein>